<evidence type="ECO:0008006" key="3">
    <source>
        <dbReference type="Google" id="ProtNLM"/>
    </source>
</evidence>
<proteinExistence type="predicted"/>
<gene>
    <name evidence="1" type="ORF">AC225_15740</name>
    <name evidence="2" type="ORF">FRI78_08805</name>
</gene>
<evidence type="ECO:0000313" key="2">
    <source>
        <dbReference type="EMBL" id="ECK4376104.1"/>
    </source>
</evidence>
<reference evidence="2" key="2">
    <citation type="submission" date="2019-08" db="EMBL/GenBank/DDBJ databases">
        <authorList>
            <consortium name="PulseNet: The National Subtyping Network for Foodborne Disease Surveillance"/>
            <person name="Tarr C.L."/>
            <person name="Trees E."/>
            <person name="Katz L.S."/>
            <person name="Carleton-Romer H.A."/>
            <person name="Stroika S."/>
            <person name="Kucerova Z."/>
            <person name="Roache K.F."/>
            <person name="Sabol A.L."/>
            <person name="Besser J."/>
            <person name="Gerner-Smidt P."/>
        </authorList>
    </citation>
    <scope>NUCLEOTIDE SEQUENCE</scope>
    <source>
        <strain evidence="2">PNUSAS085987</strain>
    </source>
</reference>
<dbReference type="EMBL" id="AAGMNN010000015">
    <property type="protein sequence ID" value="EBP8811146.1"/>
    <property type="molecule type" value="Genomic_DNA"/>
</dbReference>
<name>A0A5Z5CGI8_SALER</name>
<reference evidence="1" key="1">
    <citation type="submission" date="2018-07" db="EMBL/GenBank/DDBJ databases">
        <authorList>
            <consortium name="GenomeTrakr network: Whole genome sequencing for foodborne pathogen traceback"/>
        </authorList>
    </citation>
    <scope>NUCLEOTIDE SEQUENCE</scope>
    <source>
        <strain evidence="1">FLUFL-1644</strain>
    </source>
</reference>
<accession>A0A5Z5CGI8</accession>
<sequence length="191" mass="20964">MSWKHYKSREERVTKLVLDNSTSWDVLYEKLEAAEKRIAEQREYYEGVIADGSKRIAELEAKLETADKLQDSAFRDGLKAGFSYGQTDDQSGFAQCMSAYSTRAGIGVKQQEDSVDSDVGRNQPGMVVAVHIDAGDFVKVKGQVFEVEETDFDDHDVTLWFVGGNALKCAASCPVEVVSAPVAAGIKVKGE</sequence>
<evidence type="ECO:0000313" key="1">
    <source>
        <dbReference type="EMBL" id="EBP8811146.1"/>
    </source>
</evidence>
<dbReference type="RefSeq" id="WP_077957805.1">
    <property type="nucleotide sequence ID" value="NZ_MLSJ01000005.1"/>
</dbReference>
<organism evidence="1">
    <name type="scientific">Salmonella enterica</name>
    <name type="common">Salmonella choleraesuis</name>
    <dbReference type="NCBI Taxonomy" id="28901"/>
    <lineage>
        <taxon>Bacteria</taxon>
        <taxon>Pseudomonadati</taxon>
        <taxon>Pseudomonadota</taxon>
        <taxon>Gammaproteobacteria</taxon>
        <taxon>Enterobacterales</taxon>
        <taxon>Enterobacteriaceae</taxon>
        <taxon>Salmonella</taxon>
    </lineage>
</organism>
<protein>
    <recommendedName>
        <fullName evidence="3">Ead/Ea22-like family protein</fullName>
    </recommendedName>
</protein>
<dbReference type="InterPro" id="IPR025153">
    <property type="entry name" value="Ead_Ea22"/>
</dbReference>
<comment type="caution">
    <text evidence="1">The sequence shown here is derived from an EMBL/GenBank/DDBJ whole genome shotgun (WGS) entry which is preliminary data.</text>
</comment>
<dbReference type="AlphaFoldDB" id="A0A5Z5CGI8"/>
<dbReference type="EMBL" id="AAJBUZ010000004">
    <property type="protein sequence ID" value="ECK4376104.1"/>
    <property type="molecule type" value="Genomic_DNA"/>
</dbReference>
<dbReference type="Pfam" id="PF13935">
    <property type="entry name" value="Ead_Ea22"/>
    <property type="match status" value="1"/>
</dbReference>